<evidence type="ECO:0000259" key="2">
    <source>
        <dbReference type="Pfam" id="PF02517"/>
    </source>
</evidence>
<feature type="transmembrane region" description="Helical" evidence="1">
    <location>
        <begin position="162"/>
        <end position="186"/>
    </location>
</feature>
<keyword evidence="1" id="KW-0472">Membrane</keyword>
<feature type="transmembrane region" description="Helical" evidence="1">
    <location>
        <begin position="255"/>
        <end position="276"/>
    </location>
</feature>
<feature type="transmembrane region" description="Helical" evidence="1">
    <location>
        <begin position="217"/>
        <end position="235"/>
    </location>
</feature>
<dbReference type="GO" id="GO:0004175">
    <property type="term" value="F:endopeptidase activity"/>
    <property type="evidence" value="ECO:0007669"/>
    <property type="project" value="UniProtKB-ARBA"/>
</dbReference>
<dbReference type="EMBL" id="JAFNLL010000060">
    <property type="protein sequence ID" value="MBO1269816.1"/>
    <property type="molecule type" value="Genomic_DNA"/>
</dbReference>
<keyword evidence="4" id="KW-1185">Reference proteome</keyword>
<keyword evidence="3" id="KW-0482">Metalloprotease</keyword>
<dbReference type="PANTHER" id="PTHR35797">
    <property type="entry name" value="PROTEASE-RELATED"/>
    <property type="match status" value="1"/>
</dbReference>
<reference evidence="3" key="1">
    <citation type="submission" date="2021-03" db="EMBL/GenBank/DDBJ databases">
        <title>A new species, PO-11, isolated from a karst cave deposit.</title>
        <authorList>
            <person name="Zhaoxiaoyong W."/>
        </authorList>
    </citation>
    <scope>NUCLEOTIDE SEQUENCE</scope>
    <source>
        <strain evidence="3">PO-11</strain>
    </source>
</reference>
<dbReference type="Pfam" id="PF02517">
    <property type="entry name" value="Rce1-like"/>
    <property type="match status" value="1"/>
</dbReference>
<evidence type="ECO:0000256" key="1">
    <source>
        <dbReference type="SAM" id="Phobius"/>
    </source>
</evidence>
<dbReference type="InterPro" id="IPR003675">
    <property type="entry name" value="Rce1/LyrA-like_dom"/>
</dbReference>
<feature type="transmembrane region" description="Helical" evidence="1">
    <location>
        <begin position="21"/>
        <end position="42"/>
    </location>
</feature>
<protein>
    <submittedName>
        <fullName evidence="3">CPBP family intramembrane metalloprotease</fullName>
    </submittedName>
</protein>
<gene>
    <name evidence="3" type="ORF">J1902_17920</name>
</gene>
<feature type="transmembrane region" description="Helical" evidence="1">
    <location>
        <begin position="192"/>
        <end position="210"/>
    </location>
</feature>
<feature type="transmembrane region" description="Helical" evidence="1">
    <location>
        <begin position="48"/>
        <end position="66"/>
    </location>
</feature>
<feature type="transmembrane region" description="Helical" evidence="1">
    <location>
        <begin position="120"/>
        <end position="142"/>
    </location>
</feature>
<dbReference type="GO" id="GO:0080120">
    <property type="term" value="P:CAAX-box protein maturation"/>
    <property type="evidence" value="ECO:0007669"/>
    <property type="project" value="UniProtKB-ARBA"/>
</dbReference>
<accession>A0A939HL61</accession>
<evidence type="ECO:0000313" key="3">
    <source>
        <dbReference type="EMBL" id="MBO1269816.1"/>
    </source>
</evidence>
<dbReference type="AlphaFoldDB" id="A0A939HL61"/>
<comment type="caution">
    <text evidence="3">The sequence shown here is derived from an EMBL/GenBank/DDBJ whole genome shotgun (WGS) entry which is preliminary data.</text>
</comment>
<dbReference type="RefSeq" id="WP_207617740.1">
    <property type="nucleotide sequence ID" value="NZ_JAFNLL010000060.1"/>
</dbReference>
<sequence>MAAAAERPDAARGGLLARYPLVSFFLLSFVFTWGYIALHWALQLPKPMYALAAAGPTVAAFLILAVTSGKPGVLHLLRSYVHWRVGVRWYLVSLIGVQVLMLLAFVVVPGGLADFAAPDWSFLPFYLGEAAFTLLLAGGPLLEEGGWRGFALPRLQRLHGPLIGTIILGALWSLWHLQIFVGPLAITGPDATFVGVSSAFVLFTIALISFSIIMTWVLNNCGGSVLLAILLHWAFDMSPAFVRLFPSTTPYYVPVSFQGMGIAIVFGIAALVIVVATRGQLGYQRYQREVEFPATAETAR</sequence>
<name>A0A939HL61_9MICC</name>
<keyword evidence="1" id="KW-0812">Transmembrane</keyword>
<evidence type="ECO:0000313" key="4">
    <source>
        <dbReference type="Proteomes" id="UP000664164"/>
    </source>
</evidence>
<dbReference type="InterPro" id="IPR042150">
    <property type="entry name" value="MmRce1-like"/>
</dbReference>
<organism evidence="3 4">
    <name type="scientific">Arthrobacter cavernae</name>
    <dbReference type="NCBI Taxonomy" id="2817681"/>
    <lineage>
        <taxon>Bacteria</taxon>
        <taxon>Bacillati</taxon>
        <taxon>Actinomycetota</taxon>
        <taxon>Actinomycetes</taxon>
        <taxon>Micrococcales</taxon>
        <taxon>Micrococcaceae</taxon>
        <taxon>Arthrobacter</taxon>
    </lineage>
</organism>
<keyword evidence="3" id="KW-0378">Hydrolase</keyword>
<dbReference type="PANTHER" id="PTHR35797:SF1">
    <property type="entry name" value="PROTEASE"/>
    <property type="match status" value="1"/>
</dbReference>
<feature type="domain" description="CAAX prenyl protease 2/Lysostaphin resistance protein A-like" evidence="2">
    <location>
        <begin position="132"/>
        <end position="237"/>
    </location>
</feature>
<proteinExistence type="predicted"/>
<keyword evidence="1" id="KW-1133">Transmembrane helix</keyword>
<keyword evidence="3" id="KW-0645">Protease</keyword>
<feature type="transmembrane region" description="Helical" evidence="1">
    <location>
        <begin position="87"/>
        <end position="108"/>
    </location>
</feature>
<dbReference type="Proteomes" id="UP000664164">
    <property type="component" value="Unassembled WGS sequence"/>
</dbReference>
<dbReference type="GO" id="GO:0008237">
    <property type="term" value="F:metallopeptidase activity"/>
    <property type="evidence" value="ECO:0007669"/>
    <property type="project" value="UniProtKB-KW"/>
</dbReference>